<name>A0ABR0QC01_GOSAR</name>
<proteinExistence type="predicted"/>
<evidence type="ECO:0000313" key="2">
    <source>
        <dbReference type="Proteomes" id="UP001358586"/>
    </source>
</evidence>
<accession>A0ABR0QC01</accession>
<reference evidence="1 2" key="1">
    <citation type="submission" date="2023-03" db="EMBL/GenBank/DDBJ databases">
        <title>WGS of Gossypium arboreum.</title>
        <authorList>
            <person name="Yu D."/>
        </authorList>
    </citation>
    <scope>NUCLEOTIDE SEQUENCE [LARGE SCALE GENOMIC DNA]</scope>
    <source>
        <tissue evidence="1">Leaf</tissue>
    </source>
</reference>
<evidence type="ECO:0000313" key="1">
    <source>
        <dbReference type="EMBL" id="KAK5836586.1"/>
    </source>
</evidence>
<comment type="caution">
    <text evidence="1">The sequence shown here is derived from an EMBL/GenBank/DDBJ whole genome shotgun (WGS) entry which is preliminary data.</text>
</comment>
<dbReference type="Proteomes" id="UP001358586">
    <property type="component" value="Chromosome 4"/>
</dbReference>
<dbReference type="EMBL" id="JARKNE010000004">
    <property type="protein sequence ID" value="KAK5836586.1"/>
    <property type="molecule type" value="Genomic_DNA"/>
</dbReference>
<protein>
    <submittedName>
        <fullName evidence="1">Uncharacterized protein</fullName>
    </submittedName>
</protein>
<keyword evidence="2" id="KW-1185">Reference proteome</keyword>
<gene>
    <name evidence="1" type="ORF">PVK06_012379</name>
</gene>
<organism evidence="1 2">
    <name type="scientific">Gossypium arboreum</name>
    <name type="common">Tree cotton</name>
    <name type="synonym">Gossypium nanking</name>
    <dbReference type="NCBI Taxonomy" id="29729"/>
    <lineage>
        <taxon>Eukaryota</taxon>
        <taxon>Viridiplantae</taxon>
        <taxon>Streptophyta</taxon>
        <taxon>Embryophyta</taxon>
        <taxon>Tracheophyta</taxon>
        <taxon>Spermatophyta</taxon>
        <taxon>Magnoliopsida</taxon>
        <taxon>eudicotyledons</taxon>
        <taxon>Gunneridae</taxon>
        <taxon>Pentapetalae</taxon>
        <taxon>rosids</taxon>
        <taxon>malvids</taxon>
        <taxon>Malvales</taxon>
        <taxon>Malvaceae</taxon>
        <taxon>Malvoideae</taxon>
        <taxon>Gossypium</taxon>
    </lineage>
</organism>
<sequence length="79" mass="9192">MTSTLGSDFHEESQSISKPPYFKRVNYSYWKTRVMLFIQANALVPWDIIMDGPSISQKQGDQLVLKIKRKLSEEDKRNA</sequence>